<evidence type="ECO:0000313" key="2">
    <source>
        <dbReference type="EMBL" id="BDG60075.1"/>
    </source>
</evidence>
<protein>
    <recommendedName>
        <fullName evidence="4">Cbb3-type cytochrome c oxidase subunit I</fullName>
    </recommendedName>
</protein>
<keyword evidence="3" id="KW-1185">Reference proteome</keyword>
<feature type="transmembrane region" description="Helical" evidence="1">
    <location>
        <begin position="126"/>
        <end position="146"/>
    </location>
</feature>
<keyword evidence="1" id="KW-1133">Transmembrane helix</keyword>
<feature type="transmembrane region" description="Helical" evidence="1">
    <location>
        <begin position="260"/>
        <end position="277"/>
    </location>
</feature>
<dbReference type="KEGG" id="cmic:caldi_11650"/>
<accession>A0AA35CIX9</accession>
<dbReference type="Gene3D" id="1.20.210.10">
    <property type="entry name" value="Cytochrome c oxidase-like, subunit I domain"/>
    <property type="match status" value="1"/>
</dbReference>
<dbReference type="Proteomes" id="UP001163687">
    <property type="component" value="Chromosome"/>
</dbReference>
<dbReference type="RefSeq" id="WP_264844142.1">
    <property type="nucleotide sequence ID" value="NZ_AP025628.1"/>
</dbReference>
<feature type="transmembrane region" description="Helical" evidence="1">
    <location>
        <begin position="331"/>
        <end position="355"/>
    </location>
</feature>
<keyword evidence="1" id="KW-0812">Transmembrane</keyword>
<dbReference type="EMBL" id="AP025628">
    <property type="protein sequence ID" value="BDG60075.1"/>
    <property type="molecule type" value="Genomic_DNA"/>
</dbReference>
<reference evidence="2" key="1">
    <citation type="submission" date="2022-03" db="EMBL/GenBank/DDBJ databases">
        <title>Complete genome sequence of Caldinitratiruptor microaerophilus.</title>
        <authorList>
            <person name="Mukaiyama R."/>
            <person name="Nishiyama T."/>
            <person name="Ueda K."/>
        </authorList>
    </citation>
    <scope>NUCLEOTIDE SEQUENCE</scope>
    <source>
        <strain evidence="2">JCM 16183</strain>
    </source>
</reference>
<gene>
    <name evidence="2" type="ORF">caldi_11650</name>
</gene>
<dbReference type="AlphaFoldDB" id="A0AA35CIX9"/>
<feature type="transmembrane region" description="Helical" evidence="1">
    <location>
        <begin position="387"/>
        <end position="404"/>
    </location>
</feature>
<sequence length="461" mass="48530">MVIAVTQPGVRHEHALKLEAAPAPWVPLAFFLSATAALVAAFAVASLHPAAFLRHWVHNGTVLTALHLFVLGWGTTLAMGAVYQMAPVVLHARLYSERLALVHLGVHAAGVALLVTGFGWLHTPRIIAGASLLMTSVLVFAFHLALTLRGRAHPDRVGAGMAIAAAYLVLTATWGLTLALSLRWGFIRATGPVTGSHLALGAGGWFTVLIAFVSLKLTPLFAVGAPPPARAADPVLAALSAVPLGLALAGSFLPPAARGPAVRALVAVGAVAALLYARLVWRSAPRRAHRRLEPPVRFALAGSALFAALAVVGAAGYAGLAPWLFSRPERLIAWVYAALVGWVGTVTIGQLYRILPFIVWLERFRKHTPGEQLPFLHEIADRRLGDALLALWLGGLALGVAGLWVRSAPLVRAGMAAGLGGSLLLAYTEARALTVWRAGVRWPKLPPRPAPAAVGQARLRG</sequence>
<evidence type="ECO:0008006" key="4">
    <source>
        <dbReference type="Google" id="ProtNLM"/>
    </source>
</evidence>
<evidence type="ECO:0000313" key="3">
    <source>
        <dbReference type="Proteomes" id="UP001163687"/>
    </source>
</evidence>
<dbReference type="InterPro" id="IPR036927">
    <property type="entry name" value="Cyt_c_oxase-like_su1_sf"/>
</dbReference>
<feature type="transmembrane region" description="Helical" evidence="1">
    <location>
        <begin position="298"/>
        <end position="325"/>
    </location>
</feature>
<feature type="transmembrane region" description="Helical" evidence="1">
    <location>
        <begin position="158"/>
        <end position="182"/>
    </location>
</feature>
<organism evidence="2 3">
    <name type="scientific">Caldinitratiruptor microaerophilus</name>
    <dbReference type="NCBI Taxonomy" id="671077"/>
    <lineage>
        <taxon>Bacteria</taxon>
        <taxon>Bacillati</taxon>
        <taxon>Bacillota</taxon>
        <taxon>Clostridia</taxon>
        <taxon>Eubacteriales</taxon>
        <taxon>Symbiobacteriaceae</taxon>
        <taxon>Caldinitratiruptor</taxon>
    </lineage>
</organism>
<name>A0AA35CIX9_9FIRM</name>
<keyword evidence="1" id="KW-0472">Membrane</keyword>
<feature type="transmembrane region" description="Helical" evidence="1">
    <location>
        <begin position="202"/>
        <end position="223"/>
    </location>
</feature>
<proteinExistence type="predicted"/>
<evidence type="ECO:0000256" key="1">
    <source>
        <dbReference type="SAM" id="Phobius"/>
    </source>
</evidence>
<feature type="transmembrane region" description="Helical" evidence="1">
    <location>
        <begin position="235"/>
        <end position="254"/>
    </location>
</feature>
<feature type="transmembrane region" description="Helical" evidence="1">
    <location>
        <begin position="98"/>
        <end position="120"/>
    </location>
</feature>
<feature type="transmembrane region" description="Helical" evidence="1">
    <location>
        <begin position="65"/>
        <end position="86"/>
    </location>
</feature>
<feature type="transmembrane region" description="Helical" evidence="1">
    <location>
        <begin position="25"/>
        <end position="45"/>
    </location>
</feature>